<evidence type="ECO:0000259" key="9">
    <source>
        <dbReference type="PROSITE" id="PS50157"/>
    </source>
</evidence>
<evidence type="ECO:0000256" key="6">
    <source>
        <dbReference type="ARBA" id="ARBA00023125"/>
    </source>
</evidence>
<dbReference type="PANTHER" id="PTHR24390:SF159">
    <property type="entry name" value="GROWTH FACTOR INDEPENDENT 1 TRANSCRIPTIONAL REPRESSOR"/>
    <property type="match status" value="1"/>
</dbReference>
<feature type="domain" description="C2H2-type" evidence="9">
    <location>
        <begin position="83"/>
        <end position="110"/>
    </location>
</feature>
<feature type="domain" description="C2H2-type" evidence="9">
    <location>
        <begin position="167"/>
        <end position="194"/>
    </location>
</feature>
<dbReference type="GO" id="GO:0005694">
    <property type="term" value="C:chromosome"/>
    <property type="evidence" value="ECO:0007669"/>
    <property type="project" value="UniProtKB-ARBA"/>
</dbReference>
<feature type="domain" description="C2H2-type" evidence="9">
    <location>
        <begin position="138"/>
        <end position="166"/>
    </location>
</feature>
<dbReference type="Gene3D" id="3.30.160.60">
    <property type="entry name" value="Classic Zinc Finger"/>
    <property type="match status" value="7"/>
</dbReference>
<evidence type="ECO:0000256" key="1">
    <source>
        <dbReference type="ARBA" id="ARBA00004123"/>
    </source>
</evidence>
<reference evidence="10" key="1">
    <citation type="submission" date="2025-08" db="UniProtKB">
        <authorList>
            <consortium name="Ensembl"/>
        </authorList>
    </citation>
    <scope>IDENTIFICATION</scope>
</reference>
<evidence type="ECO:0000256" key="4">
    <source>
        <dbReference type="ARBA" id="ARBA00022771"/>
    </source>
</evidence>
<dbReference type="FunFam" id="3.30.160.60:FF:000295">
    <property type="entry name" value="zinc finger protein 19"/>
    <property type="match status" value="1"/>
</dbReference>
<dbReference type="GO" id="GO:0006357">
    <property type="term" value="P:regulation of transcription by RNA polymerase II"/>
    <property type="evidence" value="ECO:0007669"/>
    <property type="project" value="TreeGrafter"/>
</dbReference>
<feature type="domain" description="C2H2-type" evidence="9">
    <location>
        <begin position="223"/>
        <end position="250"/>
    </location>
</feature>
<dbReference type="GO" id="GO:0008270">
    <property type="term" value="F:zinc ion binding"/>
    <property type="evidence" value="ECO:0007669"/>
    <property type="project" value="UniProtKB-KW"/>
</dbReference>
<keyword evidence="2" id="KW-0479">Metal-binding</keyword>
<dbReference type="SUPFAM" id="SSF57667">
    <property type="entry name" value="beta-beta-alpha zinc fingers"/>
    <property type="match status" value="4"/>
</dbReference>
<dbReference type="GO" id="GO:0005634">
    <property type="term" value="C:nucleus"/>
    <property type="evidence" value="ECO:0007669"/>
    <property type="project" value="UniProtKB-SubCell"/>
</dbReference>
<dbReference type="GO" id="GO:0000978">
    <property type="term" value="F:RNA polymerase II cis-regulatory region sequence-specific DNA binding"/>
    <property type="evidence" value="ECO:0007669"/>
    <property type="project" value="TreeGrafter"/>
</dbReference>
<keyword evidence="5" id="KW-0862">Zinc</keyword>
<evidence type="ECO:0000256" key="2">
    <source>
        <dbReference type="ARBA" id="ARBA00022723"/>
    </source>
</evidence>
<dbReference type="PROSITE" id="PS00028">
    <property type="entry name" value="ZINC_FINGER_C2H2_1"/>
    <property type="match status" value="7"/>
</dbReference>
<dbReference type="PROSITE" id="PS50157">
    <property type="entry name" value="ZINC_FINGER_C2H2_2"/>
    <property type="match status" value="7"/>
</dbReference>
<proteinExistence type="predicted"/>
<dbReference type="PANTHER" id="PTHR24390">
    <property type="entry name" value="ZINC FINGER PROTEIN"/>
    <property type="match status" value="1"/>
</dbReference>
<comment type="subcellular location">
    <subcellularLocation>
        <location evidence="1">Nucleus</location>
    </subcellularLocation>
</comment>
<keyword evidence="11" id="KW-1185">Reference proteome</keyword>
<dbReference type="Pfam" id="PF00096">
    <property type="entry name" value="zf-C2H2"/>
    <property type="match status" value="7"/>
</dbReference>
<dbReference type="GO" id="GO:0003700">
    <property type="term" value="F:DNA-binding transcription factor activity"/>
    <property type="evidence" value="ECO:0007669"/>
    <property type="project" value="TreeGrafter"/>
</dbReference>
<dbReference type="AlphaFoldDB" id="A0A3B3Z6W2"/>
<keyword evidence="7" id="KW-0539">Nucleus</keyword>
<dbReference type="FunFam" id="3.30.160.60:FF:000100">
    <property type="entry name" value="Zinc finger 45-like"/>
    <property type="match status" value="1"/>
</dbReference>
<protein>
    <recommendedName>
        <fullName evidence="9">C2H2-type domain-containing protein</fullName>
    </recommendedName>
</protein>
<feature type="domain" description="C2H2-type" evidence="9">
    <location>
        <begin position="195"/>
        <end position="222"/>
    </location>
</feature>
<dbReference type="InterPro" id="IPR036236">
    <property type="entry name" value="Znf_C2H2_sf"/>
</dbReference>
<evidence type="ECO:0000313" key="11">
    <source>
        <dbReference type="Proteomes" id="UP000261520"/>
    </source>
</evidence>
<evidence type="ECO:0000256" key="7">
    <source>
        <dbReference type="ARBA" id="ARBA00023242"/>
    </source>
</evidence>
<accession>A0A3B3Z6W2</accession>
<evidence type="ECO:0000256" key="8">
    <source>
        <dbReference type="PROSITE-ProRule" id="PRU00042"/>
    </source>
</evidence>
<name>A0A3B3Z6W2_9GOBI</name>
<evidence type="ECO:0000313" key="10">
    <source>
        <dbReference type="Ensembl" id="ENSPMGP00000000279.1"/>
    </source>
</evidence>
<organism evidence="10 11">
    <name type="scientific">Periophthalmus magnuspinnatus</name>
    <dbReference type="NCBI Taxonomy" id="409849"/>
    <lineage>
        <taxon>Eukaryota</taxon>
        <taxon>Metazoa</taxon>
        <taxon>Chordata</taxon>
        <taxon>Craniata</taxon>
        <taxon>Vertebrata</taxon>
        <taxon>Euteleostomi</taxon>
        <taxon>Actinopterygii</taxon>
        <taxon>Neopterygii</taxon>
        <taxon>Teleostei</taxon>
        <taxon>Neoteleostei</taxon>
        <taxon>Acanthomorphata</taxon>
        <taxon>Gobiaria</taxon>
        <taxon>Gobiiformes</taxon>
        <taxon>Gobioidei</taxon>
        <taxon>Gobiidae</taxon>
        <taxon>Oxudercinae</taxon>
        <taxon>Periophthalmus</taxon>
    </lineage>
</organism>
<dbReference type="InterPro" id="IPR013087">
    <property type="entry name" value="Znf_C2H2_type"/>
</dbReference>
<dbReference type="Ensembl" id="ENSPMGT00000000294.1">
    <property type="protein sequence ID" value="ENSPMGP00000000279.1"/>
    <property type="gene ID" value="ENSPMGG00000000243.1"/>
</dbReference>
<keyword evidence="6" id="KW-0238">DNA-binding</keyword>
<evidence type="ECO:0000256" key="5">
    <source>
        <dbReference type="ARBA" id="ARBA00022833"/>
    </source>
</evidence>
<dbReference type="FunFam" id="3.30.160.60:FF:001732">
    <property type="entry name" value="Zgc:162936"/>
    <property type="match status" value="1"/>
</dbReference>
<dbReference type="FunFam" id="3.30.160.60:FF:000303">
    <property type="entry name" value="Zinc finger protein 41"/>
    <property type="match status" value="2"/>
</dbReference>
<keyword evidence="4 8" id="KW-0863">Zinc-finger</keyword>
<dbReference type="GO" id="GO:0045893">
    <property type="term" value="P:positive regulation of DNA-templated transcription"/>
    <property type="evidence" value="ECO:0007669"/>
    <property type="project" value="UniProtKB-ARBA"/>
</dbReference>
<evidence type="ECO:0000256" key="3">
    <source>
        <dbReference type="ARBA" id="ARBA00022737"/>
    </source>
</evidence>
<dbReference type="SMART" id="SM00355">
    <property type="entry name" value="ZnF_C2H2"/>
    <property type="match status" value="7"/>
</dbReference>
<dbReference type="Proteomes" id="UP000261520">
    <property type="component" value="Unplaced"/>
</dbReference>
<feature type="domain" description="C2H2-type" evidence="9">
    <location>
        <begin position="251"/>
        <end position="279"/>
    </location>
</feature>
<reference evidence="10" key="2">
    <citation type="submission" date="2025-09" db="UniProtKB">
        <authorList>
            <consortium name="Ensembl"/>
        </authorList>
    </citation>
    <scope>IDENTIFICATION</scope>
</reference>
<keyword evidence="3" id="KW-0677">Repeat</keyword>
<dbReference type="FunFam" id="3.30.160.60:FF:001290">
    <property type="entry name" value="Zinc finger 45-like"/>
    <property type="match status" value="1"/>
</dbReference>
<sequence length="288" mass="33976">MIYIKNTRESFFNWEPSTKRSTKSDGQDSDLVLIEDSNTGRDDDDNELLSFSDFSGNANNIHLQNQGYFNLSDSHMATNEEPYTCSVCSKYFSQKNHLKRHMRSHYTEPFRCSVCSKEFTQKAHLKRHMHSHSEEKSFSCPECGLRLKQQHNMHRHISAVHRREKPFSCLFCQKAFAQKSDFIIHMRTHTGEKPFVCTYCRKGFRVRSQLNTHLRIHTQEKPFSCSVCKQRFSQKYFLTRHMKNHSDEKPFSCPECGLQFRQQYNVSRHIAAVHRGEKPFKLLSYTIT</sequence>
<feature type="domain" description="C2H2-type" evidence="9">
    <location>
        <begin position="110"/>
        <end position="137"/>
    </location>
</feature>